<dbReference type="PANTHER" id="PTHR43867:SF2">
    <property type="entry name" value="CELLULOSE SYNTHASE CATALYTIC SUBUNIT A [UDP-FORMING]"/>
    <property type="match status" value="1"/>
</dbReference>
<dbReference type="RefSeq" id="XP_012191661.1">
    <property type="nucleotide sequence ID" value="XM_012336271.1"/>
</dbReference>
<evidence type="ECO:0000256" key="3">
    <source>
        <dbReference type="ARBA" id="ARBA00022679"/>
    </source>
</evidence>
<evidence type="ECO:0000256" key="4">
    <source>
        <dbReference type="ARBA" id="ARBA00022692"/>
    </source>
</evidence>
<protein>
    <submittedName>
        <fullName evidence="8">Cellulose synthase catalytic subunit</fullName>
    </submittedName>
</protein>
<dbReference type="AlphaFoldDB" id="R9P9P5"/>
<feature type="transmembrane region" description="Helical" evidence="7">
    <location>
        <begin position="566"/>
        <end position="588"/>
    </location>
</feature>
<proteinExistence type="predicted"/>
<dbReference type="PANTHER" id="PTHR43867">
    <property type="entry name" value="CELLULOSE SYNTHASE CATALYTIC SUBUNIT A [UDP-FORMING]"/>
    <property type="match status" value="1"/>
</dbReference>
<dbReference type="EMBL" id="DF238815">
    <property type="protein sequence ID" value="GAC98074.1"/>
    <property type="molecule type" value="Genomic_DNA"/>
</dbReference>
<feature type="transmembrane region" description="Helical" evidence="7">
    <location>
        <begin position="640"/>
        <end position="660"/>
    </location>
</feature>
<name>R9P9P5_PSEHS</name>
<dbReference type="GeneID" id="24110940"/>
<comment type="subcellular location">
    <subcellularLocation>
        <location evidence="1">Membrane</location>
        <topology evidence="1">Multi-pass membrane protein</topology>
    </subcellularLocation>
</comment>
<keyword evidence="6 7" id="KW-0472">Membrane</keyword>
<keyword evidence="2" id="KW-0328">Glycosyltransferase</keyword>
<evidence type="ECO:0000256" key="2">
    <source>
        <dbReference type="ARBA" id="ARBA00022676"/>
    </source>
</evidence>
<dbReference type="HOGENOM" id="CLU_025638_0_0_1"/>
<gene>
    <name evidence="8" type="ORF">PHSY_005663</name>
</gene>
<reference evidence="9" key="1">
    <citation type="journal article" date="2013" name="Genome Announc.">
        <title>Draft genome sequence of the basidiomycetous yeast-like fungus Pseudozyma hubeiensis SY62, which produces an abundant amount of the biosurfactant mannosylerythritol lipids.</title>
        <authorList>
            <person name="Konishi M."/>
            <person name="Hatada Y."/>
            <person name="Horiuchi J."/>
        </authorList>
    </citation>
    <scope>NUCLEOTIDE SEQUENCE [LARGE SCALE GENOMIC DNA]</scope>
    <source>
        <strain evidence="9">SY62</strain>
    </source>
</reference>
<accession>R9P9P5</accession>
<dbReference type="OrthoDB" id="72851at2759"/>
<evidence type="ECO:0000256" key="7">
    <source>
        <dbReference type="SAM" id="Phobius"/>
    </source>
</evidence>
<dbReference type="InterPro" id="IPR029044">
    <property type="entry name" value="Nucleotide-diphossugar_trans"/>
</dbReference>
<dbReference type="SUPFAM" id="SSF53448">
    <property type="entry name" value="Nucleotide-diphospho-sugar transferases"/>
    <property type="match status" value="1"/>
</dbReference>
<evidence type="ECO:0000256" key="6">
    <source>
        <dbReference type="ARBA" id="ARBA00023136"/>
    </source>
</evidence>
<evidence type="ECO:0000256" key="1">
    <source>
        <dbReference type="ARBA" id="ARBA00004141"/>
    </source>
</evidence>
<feature type="transmembrane region" description="Helical" evidence="7">
    <location>
        <begin position="608"/>
        <end position="628"/>
    </location>
</feature>
<keyword evidence="9" id="KW-1185">Reference proteome</keyword>
<dbReference type="Pfam" id="PF13641">
    <property type="entry name" value="Glyco_tranf_2_3"/>
    <property type="match status" value="1"/>
</dbReference>
<keyword evidence="5 7" id="KW-1133">Transmembrane helix</keyword>
<dbReference type="CDD" id="cd06423">
    <property type="entry name" value="CESA_like"/>
    <property type="match status" value="1"/>
</dbReference>
<organism evidence="8 9">
    <name type="scientific">Pseudozyma hubeiensis (strain SY62)</name>
    <name type="common">Yeast</name>
    <dbReference type="NCBI Taxonomy" id="1305764"/>
    <lineage>
        <taxon>Eukaryota</taxon>
        <taxon>Fungi</taxon>
        <taxon>Dikarya</taxon>
        <taxon>Basidiomycota</taxon>
        <taxon>Ustilaginomycotina</taxon>
        <taxon>Ustilaginomycetes</taxon>
        <taxon>Ustilaginales</taxon>
        <taxon>Ustilaginaceae</taxon>
        <taxon>Pseudozyma</taxon>
    </lineage>
</organism>
<evidence type="ECO:0000313" key="9">
    <source>
        <dbReference type="Proteomes" id="UP000014071"/>
    </source>
</evidence>
<evidence type="ECO:0000256" key="5">
    <source>
        <dbReference type="ARBA" id="ARBA00022989"/>
    </source>
</evidence>
<dbReference type="InterPro" id="IPR050321">
    <property type="entry name" value="Glycosyltr_2/OpgH_subfam"/>
</dbReference>
<dbReference type="eggNOG" id="ENOG502R995">
    <property type="taxonomic scope" value="Eukaryota"/>
</dbReference>
<keyword evidence="4 7" id="KW-0812">Transmembrane</keyword>
<evidence type="ECO:0000313" key="8">
    <source>
        <dbReference type="EMBL" id="GAC98074.1"/>
    </source>
</evidence>
<dbReference type="Proteomes" id="UP000014071">
    <property type="component" value="Unassembled WGS sequence"/>
</dbReference>
<keyword evidence="3" id="KW-0808">Transferase</keyword>
<dbReference type="Gene3D" id="3.90.550.10">
    <property type="entry name" value="Spore Coat Polysaccharide Biosynthesis Protein SpsA, Chain A"/>
    <property type="match status" value="1"/>
</dbReference>
<dbReference type="GO" id="GO:0016020">
    <property type="term" value="C:membrane"/>
    <property type="evidence" value="ECO:0007669"/>
    <property type="project" value="UniProtKB-SubCell"/>
</dbReference>
<dbReference type="STRING" id="1305764.R9P9P5"/>
<sequence>MTKERDACSKLTARREAVQQTKYEVECQGGTELLRCDSATTDKKKAECRIRRATSTLRLIEQPYATRGRPQSSSVQLLRRCFAKSDAHHSPRRPQIAVFVVFDGVSEALADAAANTEVRSDFGPRFDLPPMVLPAPFSQKVLSLVCTIVVPWRKSRLSSVTPTQVSHLPISSLNARYSTVHPASEGYSKPVESVDASSLTIMVAQGGLSASLGNVSAFVYSWTPMILLMSYSVFSFFFYIVIPPTLQAVLFYIYLVLQTLTALSVSTEAMQSIRPSVKARRAFRKAAKEGWGETENGKPWPKIDIVLVAYLPNEQDIIMRQLRYALREINYPSDRVMINLVYNTPKPIEPVETELRELEQAHARLRVIKVPNSTSKADNINHYLSLDFKCDIITLYDTDHYPDPNALRWVARRFLQGGIDIIQGRCCVYNYDETWLTRLVAAEFDMIYGVMHSGRAEVQGYGFFGGSNGHWNASLLKTLGMQKHMLTEDIDSSMRAIISGARIEYDLKVLSYELAPETLPALLKQRLRWAQGWTQVAFRHAIPAIRRGAYSDNNGIRSRIGLFQLLVYREIFFHIQLGLFFILLSGLILSLPHEGLKAWFNNFGGFSLAMWILGLNLICLFVTMCITLKNRSNFTHPMGIILFGLLSPFYYTAVSFSSVFCHFREFVKFEKWNPTARGAKKPAA</sequence>
<dbReference type="GO" id="GO:0016757">
    <property type="term" value="F:glycosyltransferase activity"/>
    <property type="evidence" value="ECO:0007669"/>
    <property type="project" value="UniProtKB-KW"/>
</dbReference>